<keyword evidence="16" id="KW-1185">Reference proteome</keyword>
<dbReference type="EMBL" id="JAVHUL010000005">
    <property type="protein sequence ID" value="MDQ7916549.1"/>
    <property type="molecule type" value="Genomic_DNA"/>
</dbReference>
<accession>A0ABU0ZYL1</accession>
<evidence type="ECO:0000256" key="10">
    <source>
        <dbReference type="ARBA" id="ARBA00023027"/>
    </source>
</evidence>
<dbReference type="InterPro" id="IPR016040">
    <property type="entry name" value="NAD(P)-bd_dom"/>
</dbReference>
<dbReference type="Proteomes" id="UP001230915">
    <property type="component" value="Unassembled WGS sequence"/>
</dbReference>
<keyword evidence="12" id="KW-0472">Membrane</keyword>
<dbReference type="Pfam" id="PF16363">
    <property type="entry name" value="GDP_Man_Dehyd"/>
    <property type="match status" value="1"/>
</dbReference>
<comment type="caution">
    <text evidence="15">The sequence shown here is derived from an EMBL/GenBank/DDBJ whole genome shotgun (WGS) entry which is preliminary data.</text>
</comment>
<protein>
    <recommendedName>
        <fullName evidence="5">UDP-glucuronate decarboxylase</fullName>
        <ecNumber evidence="5">4.1.1.35</ecNumber>
    </recommendedName>
</protein>
<keyword evidence="7" id="KW-0210">Decarboxylase</keyword>
<evidence type="ECO:0000256" key="2">
    <source>
        <dbReference type="ARBA" id="ARBA00004447"/>
    </source>
</evidence>
<dbReference type="CDD" id="cd05230">
    <property type="entry name" value="UGD_SDR_e"/>
    <property type="match status" value="1"/>
</dbReference>
<evidence type="ECO:0000256" key="4">
    <source>
        <dbReference type="ARBA" id="ARBA00007505"/>
    </source>
</evidence>
<evidence type="ECO:0000256" key="1">
    <source>
        <dbReference type="ARBA" id="ARBA00001911"/>
    </source>
</evidence>
<dbReference type="InterPro" id="IPR044516">
    <property type="entry name" value="UXS-like"/>
</dbReference>
<gene>
    <name evidence="15" type="ORF">RBU60_03100</name>
</gene>
<dbReference type="Gene3D" id="3.40.50.720">
    <property type="entry name" value="NAD(P)-binding Rossmann-like Domain"/>
    <property type="match status" value="1"/>
</dbReference>
<sequence length="330" mass="37682">MNRKRVLITGAAGFLGSHLCDKFIAEDYHVLAMDNLITGDLKNIEHLFQLEQFEFYHHDVTKFVHVAGDLDYILHFASPASPIDYLKIPIQTLKVGSLGTHNLLGLAKEKNARILIASTSEVYGDPLVHPQTEEYYGNVNTIGPRGVYDEAKRFQESITMAYHRFHGLETRIVRIFNTYGPRMRLNDGRVIPAFIGQALRGEDLTIFGDGSQTRSFCFVSDQIEGIYKLLLSDYVEPVNIGNPYEITIKDFAEEIIKLTGTSQKVIYQDLPKDDPMQRQPDISRAKEVLGWEPLVNRQEGMKITYNYFKSLSPKELTKKAHKDFSKHIRK</sequence>
<evidence type="ECO:0000313" key="16">
    <source>
        <dbReference type="Proteomes" id="UP001230915"/>
    </source>
</evidence>
<evidence type="ECO:0000256" key="12">
    <source>
        <dbReference type="ARBA" id="ARBA00023136"/>
    </source>
</evidence>
<reference evidence="15 16" key="1">
    <citation type="submission" date="2023-08" db="EMBL/GenBank/DDBJ databases">
        <title>Mesonia sp. MT50, isolated from deep-sea sediment of the Mariana Trench.</title>
        <authorList>
            <person name="Fu H."/>
        </authorList>
    </citation>
    <scope>NUCLEOTIDE SEQUENCE [LARGE SCALE GENOMIC DNA]</scope>
    <source>
        <strain evidence="15 16">MT50</strain>
    </source>
</reference>
<comment type="cofactor">
    <cofactor evidence="1">
        <name>NAD(+)</name>
        <dbReference type="ChEBI" id="CHEBI:57540"/>
    </cofactor>
</comment>
<feature type="domain" description="NAD(P)-binding" evidence="14">
    <location>
        <begin position="7"/>
        <end position="303"/>
    </location>
</feature>
<evidence type="ECO:0000256" key="7">
    <source>
        <dbReference type="ARBA" id="ARBA00022793"/>
    </source>
</evidence>
<dbReference type="InterPro" id="IPR036291">
    <property type="entry name" value="NAD(P)-bd_dom_sf"/>
</dbReference>
<keyword evidence="11" id="KW-0333">Golgi apparatus</keyword>
<evidence type="ECO:0000313" key="15">
    <source>
        <dbReference type="EMBL" id="MDQ7916549.1"/>
    </source>
</evidence>
<comment type="similarity">
    <text evidence="4">Belongs to the NAD(P)-dependent epimerase/dehydratase family. UDP-glucuronic acid decarboxylase subfamily.</text>
</comment>
<keyword evidence="9" id="KW-1133">Transmembrane helix</keyword>
<proteinExistence type="inferred from homology"/>
<dbReference type="EC" id="4.1.1.35" evidence="5"/>
<comment type="pathway">
    <text evidence="3">Nucleotide-sugar biosynthesis; UDP-alpha-D-xylose biosynthesis; UDP-alpha-D-xylose from UDP-alpha-D-glucuronate: step 1/1.</text>
</comment>
<evidence type="ECO:0000256" key="8">
    <source>
        <dbReference type="ARBA" id="ARBA00022968"/>
    </source>
</evidence>
<dbReference type="RefSeq" id="WP_308863200.1">
    <property type="nucleotide sequence ID" value="NZ_JAVHUL010000005.1"/>
</dbReference>
<comment type="subcellular location">
    <subcellularLocation>
        <location evidence="2">Golgi apparatus</location>
        <location evidence="2">Golgi stack membrane</location>
        <topology evidence="2">Single-pass type II membrane protein</topology>
    </subcellularLocation>
</comment>
<organism evidence="15 16">
    <name type="scientific">Mesonia profundi</name>
    <dbReference type="NCBI Taxonomy" id="3070998"/>
    <lineage>
        <taxon>Bacteria</taxon>
        <taxon>Pseudomonadati</taxon>
        <taxon>Bacteroidota</taxon>
        <taxon>Flavobacteriia</taxon>
        <taxon>Flavobacteriales</taxon>
        <taxon>Flavobacteriaceae</taxon>
        <taxon>Mesonia</taxon>
    </lineage>
</organism>
<evidence type="ECO:0000256" key="6">
    <source>
        <dbReference type="ARBA" id="ARBA00022692"/>
    </source>
</evidence>
<evidence type="ECO:0000256" key="11">
    <source>
        <dbReference type="ARBA" id="ARBA00023034"/>
    </source>
</evidence>
<evidence type="ECO:0000256" key="9">
    <source>
        <dbReference type="ARBA" id="ARBA00022989"/>
    </source>
</evidence>
<keyword evidence="8" id="KW-0735">Signal-anchor</keyword>
<evidence type="ECO:0000259" key="14">
    <source>
        <dbReference type="Pfam" id="PF16363"/>
    </source>
</evidence>
<evidence type="ECO:0000256" key="13">
    <source>
        <dbReference type="ARBA" id="ARBA00023239"/>
    </source>
</evidence>
<dbReference type="PANTHER" id="PTHR43078:SF6">
    <property type="entry name" value="UDP-GLUCURONIC ACID DECARBOXYLASE 1"/>
    <property type="match status" value="1"/>
</dbReference>
<name>A0ABU0ZYL1_9FLAO</name>
<dbReference type="PANTHER" id="PTHR43078">
    <property type="entry name" value="UDP-GLUCURONIC ACID DECARBOXYLASE-RELATED"/>
    <property type="match status" value="1"/>
</dbReference>
<keyword evidence="10" id="KW-0520">NAD</keyword>
<keyword evidence="6" id="KW-0812">Transmembrane</keyword>
<dbReference type="SUPFAM" id="SSF51735">
    <property type="entry name" value="NAD(P)-binding Rossmann-fold domains"/>
    <property type="match status" value="1"/>
</dbReference>
<evidence type="ECO:0000256" key="3">
    <source>
        <dbReference type="ARBA" id="ARBA00005100"/>
    </source>
</evidence>
<evidence type="ECO:0000256" key="5">
    <source>
        <dbReference type="ARBA" id="ARBA00012290"/>
    </source>
</evidence>
<keyword evidence="13" id="KW-0456">Lyase</keyword>